<proteinExistence type="inferred from homology"/>
<dbReference type="InterPro" id="IPR000760">
    <property type="entry name" value="Inositol_monophosphatase-like"/>
</dbReference>
<dbReference type="Pfam" id="PF00459">
    <property type="entry name" value="Inositol_P"/>
    <property type="match status" value="1"/>
</dbReference>
<dbReference type="AlphaFoldDB" id="A0A193LIG2"/>
<evidence type="ECO:0000256" key="9">
    <source>
        <dbReference type="HAMAP-Rule" id="MF_02095"/>
    </source>
</evidence>
<dbReference type="NCBIfam" id="TIGR01331">
    <property type="entry name" value="bisphos_cysQ"/>
    <property type="match status" value="1"/>
</dbReference>
<dbReference type="STRING" id="1548547.BA177_14880"/>
<keyword evidence="6 9" id="KW-0378">Hydrolase</keyword>
<dbReference type="GO" id="GO:0050427">
    <property type="term" value="P:3'-phosphoadenosine 5'-phosphosulfate metabolic process"/>
    <property type="evidence" value="ECO:0007669"/>
    <property type="project" value="TreeGrafter"/>
</dbReference>
<dbReference type="PANTHER" id="PTHR43028">
    <property type="entry name" value="3'(2'),5'-BISPHOSPHATE NUCLEOTIDASE 1"/>
    <property type="match status" value="1"/>
</dbReference>
<feature type="binding site" evidence="10">
    <location>
        <position position="213"/>
    </location>
    <ligand>
        <name>Mg(2+)</name>
        <dbReference type="ChEBI" id="CHEBI:18420"/>
        <label>1</label>
        <note>catalytic</note>
    </ligand>
</feature>
<dbReference type="GO" id="GO:0008441">
    <property type="term" value="F:3'(2'),5'-bisphosphate nucleotidase activity"/>
    <property type="evidence" value="ECO:0007669"/>
    <property type="project" value="UniProtKB-UniRule"/>
</dbReference>
<keyword evidence="4 9" id="KW-0997">Cell inner membrane</keyword>
<dbReference type="EMBL" id="CP016268">
    <property type="protein sequence ID" value="ANO52300.1"/>
    <property type="molecule type" value="Genomic_DNA"/>
</dbReference>
<keyword evidence="5 9" id="KW-0479">Metal-binding</keyword>
<evidence type="ECO:0000256" key="8">
    <source>
        <dbReference type="ARBA" id="ARBA00023136"/>
    </source>
</evidence>
<comment type="function">
    <text evidence="9">Converts adenosine-3',5'-bisphosphate (PAP) to AMP.</text>
</comment>
<dbReference type="InterPro" id="IPR006240">
    <property type="entry name" value="CysQ"/>
</dbReference>
<evidence type="ECO:0000256" key="1">
    <source>
        <dbReference type="ARBA" id="ARBA00001625"/>
    </source>
</evidence>
<protein>
    <recommendedName>
        <fullName evidence="9">3'(2'),5'-bisphosphate nucleotidase CysQ</fullName>
        <ecNumber evidence="9">3.1.3.7</ecNumber>
    </recommendedName>
    <alternativeName>
        <fullName evidence="9">3'(2'),5-bisphosphonucleoside 3'(2')-phosphohydrolase</fullName>
    </alternativeName>
    <alternativeName>
        <fullName evidence="9">3'-phosphoadenosine 5'-phosphate phosphatase</fullName>
        <shortName evidence="9">PAP phosphatase</shortName>
    </alternativeName>
</protein>
<dbReference type="PROSITE" id="PS00630">
    <property type="entry name" value="IMP_2"/>
    <property type="match status" value="1"/>
</dbReference>
<dbReference type="Proteomes" id="UP000092695">
    <property type="component" value="Chromosome"/>
</dbReference>
<dbReference type="PROSITE" id="PS00629">
    <property type="entry name" value="IMP_1"/>
    <property type="match status" value="1"/>
</dbReference>
<dbReference type="FunFam" id="3.40.190.80:FF:000005">
    <property type="entry name" value="3'(2'),5'-bisphosphate nucleotidase CysQ"/>
    <property type="match status" value="1"/>
</dbReference>
<dbReference type="InterPro" id="IPR050725">
    <property type="entry name" value="CysQ/Inositol_MonoPase"/>
</dbReference>
<feature type="binding site" evidence="10">
    <location>
        <position position="89"/>
    </location>
    <ligand>
        <name>Mg(2+)</name>
        <dbReference type="ChEBI" id="CHEBI:18420"/>
        <label>1</label>
        <note>catalytic</note>
    </ligand>
</feature>
<dbReference type="GO" id="GO:0046854">
    <property type="term" value="P:phosphatidylinositol phosphate biosynthetic process"/>
    <property type="evidence" value="ECO:0007669"/>
    <property type="project" value="InterPro"/>
</dbReference>
<dbReference type="EC" id="3.1.3.7" evidence="9"/>
<evidence type="ECO:0000313" key="11">
    <source>
        <dbReference type="EMBL" id="ANO52300.1"/>
    </source>
</evidence>
<comment type="cofactor">
    <cofactor evidence="9 10">
        <name>Mg(2+)</name>
        <dbReference type="ChEBI" id="CHEBI:18420"/>
    </cofactor>
</comment>
<gene>
    <name evidence="9" type="primary">cysQ</name>
    <name evidence="11" type="ORF">BA177_14880</name>
</gene>
<feature type="binding site" evidence="10">
    <location>
        <position position="67"/>
    </location>
    <ligand>
        <name>Mg(2+)</name>
        <dbReference type="ChEBI" id="CHEBI:18420"/>
        <label>1</label>
        <note>catalytic</note>
    </ligand>
</feature>
<dbReference type="OrthoDB" id="9785695at2"/>
<dbReference type="GO" id="GO:0005886">
    <property type="term" value="C:plasma membrane"/>
    <property type="evidence" value="ECO:0007669"/>
    <property type="project" value="UniProtKB-SubCell"/>
</dbReference>
<dbReference type="InterPro" id="IPR020550">
    <property type="entry name" value="Inositol_monophosphatase_CS"/>
</dbReference>
<feature type="binding site" evidence="9">
    <location>
        <position position="89"/>
    </location>
    <ligand>
        <name>Mg(2+)</name>
        <dbReference type="ChEBI" id="CHEBI:18420"/>
        <label>1</label>
    </ligand>
</feature>
<feature type="binding site" evidence="9">
    <location>
        <position position="67"/>
    </location>
    <ligand>
        <name>Mg(2+)</name>
        <dbReference type="ChEBI" id="CHEBI:18420"/>
        <label>1</label>
    </ligand>
</feature>
<evidence type="ECO:0000256" key="7">
    <source>
        <dbReference type="ARBA" id="ARBA00022842"/>
    </source>
</evidence>
<dbReference type="InterPro" id="IPR020583">
    <property type="entry name" value="Inositol_monoP_metal-BS"/>
</dbReference>
<comment type="subcellular location">
    <subcellularLocation>
        <location evidence="9">Cell inner membrane</location>
        <topology evidence="9">Peripheral membrane protein</topology>
        <orientation evidence="9">Cytoplasmic side</orientation>
    </subcellularLocation>
</comment>
<evidence type="ECO:0000256" key="5">
    <source>
        <dbReference type="ARBA" id="ARBA00022723"/>
    </source>
</evidence>
<feature type="binding site" evidence="9">
    <location>
        <position position="213"/>
    </location>
    <ligand>
        <name>Mg(2+)</name>
        <dbReference type="ChEBI" id="CHEBI:18420"/>
        <label>2</label>
    </ligand>
</feature>
<dbReference type="SUPFAM" id="SSF56655">
    <property type="entry name" value="Carbohydrate phosphatase"/>
    <property type="match status" value="1"/>
</dbReference>
<comment type="catalytic activity">
    <reaction evidence="1 9">
        <text>adenosine 3',5'-bisphosphate + H2O = AMP + phosphate</text>
        <dbReference type="Rhea" id="RHEA:10040"/>
        <dbReference type="ChEBI" id="CHEBI:15377"/>
        <dbReference type="ChEBI" id="CHEBI:43474"/>
        <dbReference type="ChEBI" id="CHEBI:58343"/>
        <dbReference type="ChEBI" id="CHEBI:456215"/>
        <dbReference type="EC" id="3.1.3.7"/>
    </reaction>
</comment>
<sequence length="269" mass="28915">MQLQPLIKPVTELAHAAGAAILTVYGSEFAVEHKGDDSPLTKADLASNRIIVEGLRQLTPDMPLISEEIGLPPFAERRQWPRYWLIDPLDGTREFVNRNDEFTVNIALIDNHRPVLGIVYVPVLGLTYVAAAGVGASRQLAGGAPEPISVAAQSASPPRVVGSRSHRGTSLDAYLAALGEYELLAMGSSLKFCRVAEGAADLYPRLGPTSEWDTAAAQAVVEQAGGQVLCPNGEPLLYNTKEDILNGHFFVIGPRDRNWLEAVGTEHSA</sequence>
<evidence type="ECO:0000313" key="12">
    <source>
        <dbReference type="Proteomes" id="UP000092695"/>
    </source>
</evidence>
<evidence type="ECO:0000256" key="2">
    <source>
        <dbReference type="ARBA" id="ARBA00005289"/>
    </source>
</evidence>
<evidence type="ECO:0000256" key="3">
    <source>
        <dbReference type="ARBA" id="ARBA00022475"/>
    </source>
</evidence>
<accession>A0A193LIG2</accession>
<dbReference type="RefSeq" id="WP_068617478.1">
    <property type="nucleotide sequence ID" value="NZ_CP016268.1"/>
</dbReference>
<feature type="binding site" evidence="9">
    <location>
        <begin position="89"/>
        <end position="92"/>
    </location>
    <ligand>
        <name>substrate</name>
    </ligand>
</feature>
<dbReference type="Gene3D" id="3.40.190.80">
    <property type="match status" value="1"/>
</dbReference>
<reference evidence="11 12" key="1">
    <citation type="submission" date="2016-06" db="EMBL/GenBank/DDBJ databases">
        <title>Complete genome sequence of a deep-branching marine Gamma Proteobacterium Woeseia oceani type strain XK5.</title>
        <authorList>
            <person name="Mu D."/>
            <person name="Du Z."/>
        </authorList>
    </citation>
    <scope>NUCLEOTIDE SEQUENCE [LARGE SCALE GENOMIC DNA]</scope>
    <source>
        <strain evidence="11 12">XK5</strain>
    </source>
</reference>
<keyword evidence="3 9" id="KW-1003">Cell membrane</keyword>
<evidence type="ECO:0000256" key="4">
    <source>
        <dbReference type="ARBA" id="ARBA00022519"/>
    </source>
</evidence>
<feature type="binding site" evidence="9">
    <location>
        <position position="87"/>
    </location>
    <ligand>
        <name>Mg(2+)</name>
        <dbReference type="ChEBI" id="CHEBI:18420"/>
        <label>1</label>
    </ligand>
</feature>
<name>A0A193LIG2_9GAMM</name>
<keyword evidence="12" id="KW-1185">Reference proteome</keyword>
<comment type="similarity">
    <text evidence="2 9">Belongs to the inositol monophosphatase superfamily. CysQ family.</text>
</comment>
<evidence type="ECO:0000256" key="10">
    <source>
        <dbReference type="PIRSR" id="PIRSR600760-2"/>
    </source>
</evidence>
<feature type="binding site" evidence="9">
    <location>
        <position position="87"/>
    </location>
    <ligand>
        <name>Mg(2+)</name>
        <dbReference type="ChEBI" id="CHEBI:18420"/>
        <label>2</label>
    </ligand>
</feature>
<dbReference type="PANTHER" id="PTHR43028:SF5">
    <property type="entry name" value="3'(2'),5'-BISPHOSPHATE NUCLEOTIDASE 1"/>
    <property type="match status" value="1"/>
</dbReference>
<organism evidence="11 12">
    <name type="scientific">Woeseia oceani</name>
    <dbReference type="NCBI Taxonomy" id="1548547"/>
    <lineage>
        <taxon>Bacteria</taxon>
        <taxon>Pseudomonadati</taxon>
        <taxon>Pseudomonadota</taxon>
        <taxon>Gammaproteobacteria</taxon>
        <taxon>Woeseiales</taxon>
        <taxon>Woeseiaceae</taxon>
        <taxon>Woeseia</taxon>
    </lineage>
</organism>
<dbReference type="PRINTS" id="PR00377">
    <property type="entry name" value="IMPHPHTASES"/>
</dbReference>
<evidence type="ECO:0000256" key="6">
    <source>
        <dbReference type="ARBA" id="ARBA00022801"/>
    </source>
</evidence>
<dbReference type="Gene3D" id="3.30.540.10">
    <property type="entry name" value="Fructose-1,6-Bisphosphatase, subunit A, domain 1"/>
    <property type="match status" value="1"/>
</dbReference>
<dbReference type="CDD" id="cd01638">
    <property type="entry name" value="CysQ"/>
    <property type="match status" value="1"/>
</dbReference>
<keyword evidence="7 9" id="KW-0460">Magnesium</keyword>
<dbReference type="KEGG" id="woc:BA177_14880"/>
<dbReference type="HAMAP" id="MF_02095">
    <property type="entry name" value="CysQ"/>
    <property type="match status" value="1"/>
</dbReference>
<feature type="binding site" evidence="9">
    <location>
        <position position="67"/>
    </location>
    <ligand>
        <name>substrate</name>
    </ligand>
</feature>
<feature type="binding site" evidence="10">
    <location>
        <position position="87"/>
    </location>
    <ligand>
        <name>Mg(2+)</name>
        <dbReference type="ChEBI" id="CHEBI:18420"/>
        <label>1</label>
        <note>catalytic</note>
    </ligand>
</feature>
<feature type="binding site" evidence="9">
    <location>
        <position position="213"/>
    </location>
    <ligand>
        <name>substrate</name>
    </ligand>
</feature>
<feature type="binding site" evidence="9 10">
    <location>
        <position position="90"/>
    </location>
    <ligand>
        <name>Mg(2+)</name>
        <dbReference type="ChEBI" id="CHEBI:18420"/>
        <label>2</label>
    </ligand>
</feature>
<keyword evidence="8 9" id="KW-0472">Membrane</keyword>
<dbReference type="GO" id="GO:0000287">
    <property type="term" value="F:magnesium ion binding"/>
    <property type="evidence" value="ECO:0007669"/>
    <property type="project" value="UniProtKB-UniRule"/>
</dbReference>
<dbReference type="GO" id="GO:0000103">
    <property type="term" value="P:sulfate assimilation"/>
    <property type="evidence" value="ECO:0007669"/>
    <property type="project" value="TreeGrafter"/>
</dbReference>